<sequence length="353" mass="37440">MSDVTAILLAVVLLAGNAFFVGAEFALISARRTQIEPRAAAGSSIARVTLRAMENVSLMMAGAQLGITVCSLGLGAIGEPAVAHLLEKPFAAVGVPEALLHPIAFTIALAVVVFLHMVLGEMVPKNIALAGPERSALILGPVLYGIVTVLRPLIWLLNQIANAVLRLLRVTPRDEVASSFTNEEIAGFIAQSRQEGLIDQHEHDLLTGALAFNDQAAATVALPLAALVTLPQDTTVAELERQCAVTGYSRFPLTDPEGRLTGYVHVKDILGLPAEQHDEPLDPELIRPLVTLDAARPLRDALTVMQHRGAHLATVVDSTGQLLGLAALEDVVEKLVGEVRDATQRTTDPALAH</sequence>
<dbReference type="CDD" id="cd04590">
    <property type="entry name" value="CBS_pair_CorC_HlyC_assoc"/>
    <property type="match status" value="1"/>
</dbReference>
<feature type="transmembrane region" description="Helical" evidence="9">
    <location>
        <begin position="56"/>
        <end position="78"/>
    </location>
</feature>
<keyword evidence="5 8" id="KW-1133">Transmembrane helix</keyword>
<keyword evidence="6 8" id="KW-0472">Membrane</keyword>
<comment type="subcellular location">
    <subcellularLocation>
        <location evidence="1">Cell membrane</location>
        <topology evidence="1">Multi-pass membrane protein</topology>
    </subcellularLocation>
</comment>
<dbReference type="Gene3D" id="3.10.580.10">
    <property type="entry name" value="CBS-domain"/>
    <property type="match status" value="1"/>
</dbReference>
<comment type="caution">
    <text evidence="12">The sequence shown here is derived from an EMBL/GenBank/DDBJ whole genome shotgun (WGS) entry which is preliminary data.</text>
</comment>
<evidence type="ECO:0000256" key="9">
    <source>
        <dbReference type="SAM" id="Phobius"/>
    </source>
</evidence>
<feature type="domain" description="CBS" evidence="10">
    <location>
        <begin position="221"/>
        <end position="279"/>
    </location>
</feature>
<dbReference type="SUPFAM" id="SSF54631">
    <property type="entry name" value="CBS-domain pair"/>
    <property type="match status" value="1"/>
</dbReference>
<evidence type="ECO:0000259" key="11">
    <source>
        <dbReference type="PROSITE" id="PS51846"/>
    </source>
</evidence>
<feature type="transmembrane region" description="Helical" evidence="9">
    <location>
        <begin position="136"/>
        <end position="157"/>
    </location>
</feature>
<proteinExistence type="predicted"/>
<keyword evidence="13" id="KW-1185">Reference proteome</keyword>
<feature type="domain" description="CNNM transmembrane" evidence="11">
    <location>
        <begin position="1"/>
        <end position="202"/>
    </location>
</feature>
<dbReference type="InterPro" id="IPR044751">
    <property type="entry name" value="Ion_transp-like_CBS"/>
</dbReference>
<dbReference type="EMBL" id="BOPD01000049">
    <property type="protein sequence ID" value="GIJ36411.1"/>
    <property type="molecule type" value="Genomic_DNA"/>
</dbReference>
<feature type="transmembrane region" description="Helical" evidence="9">
    <location>
        <begin position="98"/>
        <end position="115"/>
    </location>
</feature>
<evidence type="ECO:0000256" key="7">
    <source>
        <dbReference type="PROSITE-ProRule" id="PRU00703"/>
    </source>
</evidence>
<dbReference type="AlphaFoldDB" id="A0A9W5XMA3"/>
<dbReference type="RefSeq" id="WP_093411344.1">
    <property type="nucleotide sequence ID" value="NZ_BOPD01000049.1"/>
</dbReference>
<name>A0A9W5XMA3_9ACTN</name>
<dbReference type="PANTHER" id="PTHR43099:SF5">
    <property type="entry name" value="HLYC_CORC FAMILY TRANSPORTER"/>
    <property type="match status" value="1"/>
</dbReference>
<keyword evidence="4" id="KW-0677">Repeat</keyword>
<dbReference type="PROSITE" id="PS51371">
    <property type="entry name" value="CBS"/>
    <property type="match status" value="2"/>
</dbReference>
<protein>
    <submittedName>
        <fullName evidence="12">Membrane protein</fullName>
    </submittedName>
</protein>
<evidence type="ECO:0000256" key="4">
    <source>
        <dbReference type="ARBA" id="ARBA00022737"/>
    </source>
</evidence>
<evidence type="ECO:0000256" key="5">
    <source>
        <dbReference type="ARBA" id="ARBA00022989"/>
    </source>
</evidence>
<evidence type="ECO:0000256" key="8">
    <source>
        <dbReference type="PROSITE-ProRule" id="PRU01193"/>
    </source>
</evidence>
<reference evidence="12" key="1">
    <citation type="submission" date="2021-01" db="EMBL/GenBank/DDBJ databases">
        <title>Whole genome shotgun sequence of Verrucosispora sediminis NBRC 107745.</title>
        <authorList>
            <person name="Komaki H."/>
            <person name="Tamura T."/>
        </authorList>
    </citation>
    <scope>NUCLEOTIDE SEQUENCE</scope>
    <source>
        <strain evidence="12">NBRC 107745</strain>
    </source>
</reference>
<accession>A0A9W5XMA3</accession>
<evidence type="ECO:0000256" key="2">
    <source>
        <dbReference type="ARBA" id="ARBA00022475"/>
    </source>
</evidence>
<dbReference type="GO" id="GO:0005886">
    <property type="term" value="C:plasma membrane"/>
    <property type="evidence" value="ECO:0007669"/>
    <property type="project" value="UniProtKB-SubCell"/>
</dbReference>
<evidence type="ECO:0000313" key="13">
    <source>
        <dbReference type="Proteomes" id="UP000607311"/>
    </source>
</evidence>
<dbReference type="Proteomes" id="UP000607311">
    <property type="component" value="Unassembled WGS sequence"/>
</dbReference>
<organism evidence="12 13">
    <name type="scientific">Micromonospora sediminimaris</name>
    <dbReference type="NCBI Taxonomy" id="547162"/>
    <lineage>
        <taxon>Bacteria</taxon>
        <taxon>Bacillati</taxon>
        <taxon>Actinomycetota</taxon>
        <taxon>Actinomycetes</taxon>
        <taxon>Micromonosporales</taxon>
        <taxon>Micromonosporaceae</taxon>
        <taxon>Micromonospora</taxon>
    </lineage>
</organism>
<dbReference type="InterPro" id="IPR051676">
    <property type="entry name" value="UPF0053_domain"/>
</dbReference>
<gene>
    <name evidence="12" type="ORF">Vse01_55590</name>
</gene>
<keyword evidence="2" id="KW-1003">Cell membrane</keyword>
<keyword evidence="3 8" id="KW-0812">Transmembrane</keyword>
<dbReference type="InterPro" id="IPR046342">
    <property type="entry name" value="CBS_dom_sf"/>
</dbReference>
<keyword evidence="7" id="KW-0129">CBS domain</keyword>
<feature type="transmembrane region" description="Helical" evidence="9">
    <location>
        <begin position="6"/>
        <end position="28"/>
    </location>
</feature>
<feature type="domain" description="CBS" evidence="10">
    <location>
        <begin position="285"/>
        <end position="342"/>
    </location>
</feature>
<dbReference type="InterPro" id="IPR002550">
    <property type="entry name" value="CNNM"/>
</dbReference>
<evidence type="ECO:0000256" key="6">
    <source>
        <dbReference type="ARBA" id="ARBA00023136"/>
    </source>
</evidence>
<dbReference type="PANTHER" id="PTHR43099">
    <property type="entry name" value="UPF0053 PROTEIN YRKA"/>
    <property type="match status" value="1"/>
</dbReference>
<dbReference type="InterPro" id="IPR000644">
    <property type="entry name" value="CBS_dom"/>
</dbReference>
<dbReference type="SMART" id="SM00116">
    <property type="entry name" value="CBS"/>
    <property type="match status" value="2"/>
</dbReference>
<dbReference type="PROSITE" id="PS51846">
    <property type="entry name" value="CNNM"/>
    <property type="match status" value="1"/>
</dbReference>
<evidence type="ECO:0000256" key="1">
    <source>
        <dbReference type="ARBA" id="ARBA00004651"/>
    </source>
</evidence>
<dbReference type="Pfam" id="PF00571">
    <property type="entry name" value="CBS"/>
    <property type="match status" value="2"/>
</dbReference>
<evidence type="ECO:0000259" key="10">
    <source>
        <dbReference type="PROSITE" id="PS51371"/>
    </source>
</evidence>
<evidence type="ECO:0000313" key="12">
    <source>
        <dbReference type="EMBL" id="GIJ36411.1"/>
    </source>
</evidence>
<dbReference type="Pfam" id="PF01595">
    <property type="entry name" value="CNNM"/>
    <property type="match status" value="1"/>
</dbReference>
<dbReference type="OrthoDB" id="110231at2"/>
<evidence type="ECO:0000256" key="3">
    <source>
        <dbReference type="ARBA" id="ARBA00022692"/>
    </source>
</evidence>